<proteinExistence type="predicted"/>
<keyword evidence="2" id="KW-0238">DNA-binding</keyword>
<dbReference type="Pfam" id="PF01614">
    <property type="entry name" value="IclR_C"/>
    <property type="match status" value="1"/>
</dbReference>
<gene>
    <name evidence="6" type="primary">kdgR_4</name>
    <name evidence="6" type="ORF">NRB20_67360</name>
</gene>
<dbReference type="PANTHER" id="PTHR30136:SF24">
    <property type="entry name" value="HTH-TYPE TRANSCRIPTIONAL REPRESSOR ALLR"/>
    <property type="match status" value="1"/>
</dbReference>
<dbReference type="Gene3D" id="3.30.450.40">
    <property type="match status" value="1"/>
</dbReference>
<protein>
    <submittedName>
        <fullName evidence="6">Transcriptional regulator KdgR</fullName>
    </submittedName>
</protein>
<dbReference type="InterPro" id="IPR005471">
    <property type="entry name" value="Tscrpt_reg_IclR_N"/>
</dbReference>
<evidence type="ECO:0000256" key="2">
    <source>
        <dbReference type="ARBA" id="ARBA00023125"/>
    </source>
</evidence>
<dbReference type="PROSITE" id="PS51078">
    <property type="entry name" value="ICLR_ED"/>
    <property type="match status" value="1"/>
</dbReference>
<dbReference type="SUPFAM" id="SSF46785">
    <property type="entry name" value="Winged helix' DNA-binding domain"/>
    <property type="match status" value="1"/>
</dbReference>
<dbReference type="EMBL" id="WEGK01000021">
    <property type="protein sequence ID" value="MQY23605.1"/>
    <property type="molecule type" value="Genomic_DNA"/>
</dbReference>
<keyword evidence="3" id="KW-0804">Transcription</keyword>
<dbReference type="GO" id="GO:0045892">
    <property type="term" value="P:negative regulation of DNA-templated transcription"/>
    <property type="evidence" value="ECO:0007669"/>
    <property type="project" value="TreeGrafter"/>
</dbReference>
<dbReference type="AlphaFoldDB" id="A0A7K0DCU0"/>
<dbReference type="Pfam" id="PF09339">
    <property type="entry name" value="HTH_IclR"/>
    <property type="match status" value="1"/>
</dbReference>
<evidence type="ECO:0000256" key="1">
    <source>
        <dbReference type="ARBA" id="ARBA00023015"/>
    </source>
</evidence>
<name>A0A7K0DCU0_9NOCA</name>
<reference evidence="6 7" key="1">
    <citation type="submission" date="2019-10" db="EMBL/GenBank/DDBJ databases">
        <title>Nocardia macrotermitis sp. nov. and Nocardia aurantia sp. nov., isolated from the gut of fungus growing-termite Macrotermes natalensis.</title>
        <authorList>
            <person name="Benndorf R."/>
            <person name="Schwitalla J."/>
            <person name="Martin K."/>
            <person name="De Beer W."/>
            <person name="Kaster A.-K."/>
            <person name="Vollmers J."/>
            <person name="Poulsen M."/>
            <person name="Beemelmanns C."/>
        </authorList>
    </citation>
    <scope>NUCLEOTIDE SEQUENCE [LARGE SCALE GENOMIC DNA]</scope>
    <source>
        <strain evidence="6 7">RB20</strain>
    </source>
</reference>
<evidence type="ECO:0000256" key="3">
    <source>
        <dbReference type="ARBA" id="ARBA00023163"/>
    </source>
</evidence>
<dbReference type="InterPro" id="IPR036390">
    <property type="entry name" value="WH_DNA-bd_sf"/>
</dbReference>
<dbReference type="GO" id="GO:0003700">
    <property type="term" value="F:DNA-binding transcription factor activity"/>
    <property type="evidence" value="ECO:0007669"/>
    <property type="project" value="TreeGrafter"/>
</dbReference>
<sequence>MATSSRVKSAERVLDVLDLLARRGVPLATMDIAESLSMPKSTTHHLLNVMRERRFVSYWPDQRAWTLGVSAFEVGASYMRSGPLHRAGQKYMLALTNATNETSHLAVLQGTDVIYLDKREPLTPGVRLVTEIGSRLPAHLTAVGRAILSRLDPEQLADIYDGYTWPVRTGSGPTSPAELRPVLKQTREQGYAYEKSSTTTGIDCIASPVVTRDGRAVAALGVAYMAAVKTDADIEAIAAAVTSTAGEFSAGFGARVDDSLVEMGIA</sequence>
<feature type="domain" description="HTH iclR-type" evidence="4">
    <location>
        <begin position="7"/>
        <end position="69"/>
    </location>
</feature>
<comment type="caution">
    <text evidence="6">The sequence shown here is derived from an EMBL/GenBank/DDBJ whole genome shotgun (WGS) entry which is preliminary data.</text>
</comment>
<evidence type="ECO:0000313" key="6">
    <source>
        <dbReference type="EMBL" id="MQY23605.1"/>
    </source>
</evidence>
<dbReference type="InterPro" id="IPR036388">
    <property type="entry name" value="WH-like_DNA-bd_sf"/>
</dbReference>
<accession>A0A7K0DCU0</accession>
<feature type="domain" description="IclR-ED" evidence="5">
    <location>
        <begin position="70"/>
        <end position="254"/>
    </location>
</feature>
<dbReference type="GO" id="GO:0003677">
    <property type="term" value="F:DNA binding"/>
    <property type="evidence" value="ECO:0007669"/>
    <property type="project" value="UniProtKB-KW"/>
</dbReference>
<dbReference type="Proteomes" id="UP000438448">
    <property type="component" value="Unassembled WGS sequence"/>
</dbReference>
<keyword evidence="7" id="KW-1185">Reference proteome</keyword>
<organism evidence="6 7">
    <name type="scientific">Nocardia macrotermitis</name>
    <dbReference type="NCBI Taxonomy" id="2585198"/>
    <lineage>
        <taxon>Bacteria</taxon>
        <taxon>Bacillati</taxon>
        <taxon>Actinomycetota</taxon>
        <taxon>Actinomycetes</taxon>
        <taxon>Mycobacteriales</taxon>
        <taxon>Nocardiaceae</taxon>
        <taxon>Nocardia</taxon>
    </lineage>
</organism>
<dbReference type="PROSITE" id="PS51077">
    <property type="entry name" value="HTH_ICLR"/>
    <property type="match status" value="1"/>
</dbReference>
<dbReference type="InterPro" id="IPR050707">
    <property type="entry name" value="HTH_MetabolicPath_Reg"/>
</dbReference>
<dbReference type="SUPFAM" id="SSF55781">
    <property type="entry name" value="GAF domain-like"/>
    <property type="match status" value="1"/>
</dbReference>
<dbReference type="InterPro" id="IPR029016">
    <property type="entry name" value="GAF-like_dom_sf"/>
</dbReference>
<dbReference type="RefSeq" id="WP_319945715.1">
    <property type="nucleotide sequence ID" value="NZ_WEGK01000021.1"/>
</dbReference>
<dbReference type="InterPro" id="IPR014757">
    <property type="entry name" value="Tscrpt_reg_IclR_C"/>
</dbReference>
<dbReference type="Gene3D" id="1.10.10.10">
    <property type="entry name" value="Winged helix-like DNA-binding domain superfamily/Winged helix DNA-binding domain"/>
    <property type="match status" value="1"/>
</dbReference>
<dbReference type="PANTHER" id="PTHR30136">
    <property type="entry name" value="HELIX-TURN-HELIX TRANSCRIPTIONAL REGULATOR, ICLR FAMILY"/>
    <property type="match status" value="1"/>
</dbReference>
<evidence type="ECO:0000313" key="7">
    <source>
        <dbReference type="Proteomes" id="UP000438448"/>
    </source>
</evidence>
<keyword evidence="1" id="KW-0805">Transcription regulation</keyword>
<evidence type="ECO:0000259" key="4">
    <source>
        <dbReference type="PROSITE" id="PS51077"/>
    </source>
</evidence>
<dbReference type="SMART" id="SM00346">
    <property type="entry name" value="HTH_ICLR"/>
    <property type="match status" value="1"/>
</dbReference>
<evidence type="ECO:0000259" key="5">
    <source>
        <dbReference type="PROSITE" id="PS51078"/>
    </source>
</evidence>